<feature type="region of interest" description="Disordered" evidence="1">
    <location>
        <begin position="1"/>
        <end position="56"/>
    </location>
</feature>
<reference evidence="4 5" key="1">
    <citation type="journal article" date="2020" name="ISME J.">
        <title>Comparative genomics reveals insights into cyanobacterial evolution and habitat adaptation.</title>
        <authorList>
            <person name="Chen M.Y."/>
            <person name="Teng W.K."/>
            <person name="Zhao L."/>
            <person name="Hu C.X."/>
            <person name="Zhou Y.K."/>
            <person name="Han B.P."/>
            <person name="Song L.R."/>
            <person name="Shu W.S."/>
        </authorList>
    </citation>
    <scope>NUCLEOTIDE SEQUENCE [LARGE SCALE GENOMIC DNA]</scope>
    <source>
        <strain evidence="4 5">FACHB-1370</strain>
    </source>
</reference>
<keyword evidence="2" id="KW-0812">Transmembrane</keyword>
<evidence type="ECO:0000256" key="1">
    <source>
        <dbReference type="SAM" id="MobiDB-lite"/>
    </source>
</evidence>
<dbReference type="InterPro" id="IPR000871">
    <property type="entry name" value="Beta-lactam_class-A"/>
</dbReference>
<evidence type="ECO:0000256" key="2">
    <source>
        <dbReference type="SAM" id="Phobius"/>
    </source>
</evidence>
<dbReference type="InterPro" id="IPR012338">
    <property type="entry name" value="Beta-lactam/transpept-like"/>
</dbReference>
<evidence type="ECO:0000259" key="3">
    <source>
        <dbReference type="Pfam" id="PF13354"/>
    </source>
</evidence>
<dbReference type="EMBL" id="JACJSK010000004">
    <property type="protein sequence ID" value="MBD2542967.1"/>
    <property type="molecule type" value="Genomic_DNA"/>
</dbReference>
<keyword evidence="5" id="KW-1185">Reference proteome</keyword>
<feature type="domain" description="Beta-lactamase class A catalytic" evidence="3">
    <location>
        <begin position="152"/>
        <end position="361"/>
    </location>
</feature>
<dbReference type="Gene3D" id="3.40.710.10">
    <property type="entry name" value="DD-peptidase/beta-lactamase superfamily"/>
    <property type="match status" value="1"/>
</dbReference>
<evidence type="ECO:0000313" key="5">
    <source>
        <dbReference type="Proteomes" id="UP000641954"/>
    </source>
</evidence>
<dbReference type="Proteomes" id="UP000641954">
    <property type="component" value="Unassembled WGS sequence"/>
</dbReference>
<feature type="compositionally biased region" description="Polar residues" evidence="1">
    <location>
        <begin position="1"/>
        <end position="23"/>
    </location>
</feature>
<dbReference type="Pfam" id="PF13354">
    <property type="entry name" value="Beta-lactamase2"/>
    <property type="match status" value="1"/>
</dbReference>
<dbReference type="GO" id="GO:0016787">
    <property type="term" value="F:hydrolase activity"/>
    <property type="evidence" value="ECO:0007669"/>
    <property type="project" value="UniProtKB-KW"/>
</dbReference>
<dbReference type="SUPFAM" id="SSF56601">
    <property type="entry name" value="beta-lactamase/transpeptidase-like"/>
    <property type="match status" value="1"/>
</dbReference>
<keyword evidence="2" id="KW-0472">Membrane</keyword>
<gene>
    <name evidence="4" type="ORF">H6G72_03680</name>
</gene>
<keyword evidence="4" id="KW-0378">Hydrolase</keyword>
<protein>
    <submittedName>
        <fullName evidence="4">Serine hydrolase</fullName>
    </submittedName>
</protein>
<proteinExistence type="predicted"/>
<feature type="transmembrane region" description="Helical" evidence="2">
    <location>
        <begin position="68"/>
        <end position="87"/>
    </location>
</feature>
<keyword evidence="2" id="KW-1133">Transmembrane helix</keyword>
<dbReference type="PANTHER" id="PTHR35333">
    <property type="entry name" value="BETA-LACTAMASE"/>
    <property type="match status" value="1"/>
</dbReference>
<dbReference type="PANTHER" id="PTHR35333:SF4">
    <property type="entry name" value="SLR0121 PROTEIN"/>
    <property type="match status" value="1"/>
</dbReference>
<comment type="caution">
    <text evidence="4">The sequence shown here is derived from an EMBL/GenBank/DDBJ whole genome shotgun (WGS) entry which is preliminary data.</text>
</comment>
<organism evidence="4 5">
    <name type="scientific">Planktothricoides raciborskii FACHB-1370</name>
    <dbReference type="NCBI Taxonomy" id="2949576"/>
    <lineage>
        <taxon>Bacteria</taxon>
        <taxon>Bacillati</taxon>
        <taxon>Cyanobacteriota</taxon>
        <taxon>Cyanophyceae</taxon>
        <taxon>Oscillatoriophycideae</taxon>
        <taxon>Oscillatoriales</taxon>
        <taxon>Oscillatoriaceae</taxon>
        <taxon>Planktothricoides</taxon>
    </lineage>
</organism>
<name>A0ABR8E8Q0_9CYAN</name>
<evidence type="ECO:0000313" key="4">
    <source>
        <dbReference type="EMBL" id="MBD2542967.1"/>
    </source>
</evidence>
<accession>A0ABR8E8Q0</accession>
<sequence>MSSRQNPSGDSAGTGSKAQNSQPVRERSPQKSRQPTSQQRKQRKTKPRREMPPARLASARFSPLLSGVRLLIVGVGLAAIAGTLLSIRNPEAQNVAGLSASGDAVATGSPNSGNSGNLRVNSLNALHLGQEIVQLKNEIQTLSASYSQLTPGVFFVDLDTGAYLDMNGNNTFSAASTIKVPILIALFQEVDAGKIRLDEPLTMQAEYVAEGSGDMQDQPVGTQYTVLETARKMITISDNTATNMLIARLGGQNVLNQRFQSWGLASTQIQNFLPDIQGTNTTSPKDLVSLMAMVEKGGLLSLRSRDRVLDIMQATENNSLLPQGLGDDATIAHKTGNIGSVLADTGIVDLPNGKRYLASVIVKRPHDDPGASELIRQISQAAYQSFRGKSGIAQNPARP</sequence>
<dbReference type="InterPro" id="IPR045155">
    <property type="entry name" value="Beta-lactam_cat"/>
</dbReference>